<dbReference type="EnsemblPlants" id="EMT33435">
    <property type="protein sequence ID" value="EMT33435"/>
    <property type="gene ID" value="F775_23852"/>
</dbReference>
<name>N1R5M1_AEGTA</name>
<evidence type="ECO:0000313" key="1">
    <source>
        <dbReference type="EnsemblPlants" id="EMT33435"/>
    </source>
</evidence>
<accession>N1R5M1</accession>
<reference evidence="1" key="1">
    <citation type="submission" date="2015-06" db="UniProtKB">
        <authorList>
            <consortium name="EnsemblPlants"/>
        </authorList>
    </citation>
    <scope>IDENTIFICATION</scope>
</reference>
<protein>
    <submittedName>
        <fullName evidence="1">Uncharacterized protein</fullName>
    </submittedName>
</protein>
<organism evidence="1">
    <name type="scientific">Aegilops tauschii</name>
    <name type="common">Tausch's goatgrass</name>
    <name type="synonym">Aegilops squarrosa</name>
    <dbReference type="NCBI Taxonomy" id="37682"/>
    <lineage>
        <taxon>Eukaryota</taxon>
        <taxon>Viridiplantae</taxon>
        <taxon>Streptophyta</taxon>
        <taxon>Embryophyta</taxon>
        <taxon>Tracheophyta</taxon>
        <taxon>Spermatophyta</taxon>
        <taxon>Magnoliopsida</taxon>
        <taxon>Liliopsida</taxon>
        <taxon>Poales</taxon>
        <taxon>Poaceae</taxon>
        <taxon>BOP clade</taxon>
        <taxon>Pooideae</taxon>
        <taxon>Triticodae</taxon>
        <taxon>Triticeae</taxon>
        <taxon>Triticinae</taxon>
        <taxon>Aegilops</taxon>
    </lineage>
</organism>
<dbReference type="AlphaFoldDB" id="N1R5M1"/>
<proteinExistence type="predicted"/>
<sequence>MPRKLRARRKSHALAGAAPNTDVVRTLSAWVSTPAQTLASVATQVTGEMLHPLDDRFSSTSPRVRYAFLGFTVGTGLMILAPLLQGRDDAEKRRVVRDDAEKRRVVGVVVGKGCLKRSLGGASGGGSDSSKKVSFVLEPQVRVMSPAAANTRGRRKGGETVPVRGAGVGGGRPRRQTRVQLGGGSAPVVGAHAPVRRSKRIAMNLGAGVEQLTAPAKAIAAAPAPTDLAPSNIVGSNAPKAEEEDEVEETVGKTRNKKRKCMDSSVHMVLNAQIGVPRRCTRSSGRLPAAPHVLEKRGRMKATYVKEQTCVEEQCAEDQDLGRTLNSGLIALESTRSCSKVQEDELAAQRAAKEETSGRATRSSSIAAAMMSPIVVEYKRTRNTEDARSDGEMPVMDAPVLGGLRSRAGQGDNGVVEENHFVKRMGNRRGPSKPTTCINRHQQLASSIEEEYQEQVVAPFKARPLRQSRRNHSAASELLSAHNAANDGIEDNVVKEDEHLVLPRNGRAKDCAGAEEQVAEVVVRKGCLKHPGSDASSGSSSAAKKVRFVLVEQAEAETVGLRRPWVTWSPVVAKTRGRQKARVTLAGAKPGGGGHQRTSVDGDCDGEGADAGDAGSDARLRLFKTNVGNFGAVDGVEKVVGAASRNTTSKADVEDGDVEAVDRKRKASENAEDIGHVWLMTSIATTNLSQILSATKSVANKMATKIVANFGKKLSI</sequence>